<dbReference type="AlphaFoldDB" id="A0AAV5CSP5"/>
<evidence type="ECO:0000256" key="10">
    <source>
        <dbReference type="ARBA" id="ARBA00023180"/>
    </source>
</evidence>
<evidence type="ECO:0000256" key="9">
    <source>
        <dbReference type="ARBA" id="ARBA00023136"/>
    </source>
</evidence>
<evidence type="ECO:0000256" key="1">
    <source>
        <dbReference type="ARBA" id="ARBA00004323"/>
    </source>
</evidence>
<dbReference type="EC" id="2.4.-.-" evidence="12"/>
<evidence type="ECO:0000256" key="7">
    <source>
        <dbReference type="ARBA" id="ARBA00022989"/>
    </source>
</evidence>
<name>A0AAV5CSP5_ELECO</name>
<keyword evidence="7" id="KW-1133">Transmembrane helix</keyword>
<gene>
    <name evidence="14" type="primary">ga18790</name>
    <name evidence="14" type="ORF">PR202_ga18790</name>
</gene>
<evidence type="ECO:0000256" key="12">
    <source>
        <dbReference type="RuleBase" id="RU363127"/>
    </source>
</evidence>
<keyword evidence="8 12" id="KW-0333">Golgi apparatus</keyword>
<comment type="subcellular location">
    <subcellularLocation>
        <location evidence="1 12">Golgi apparatus membrane</location>
        <topology evidence="1 12">Single-pass type II membrane protein</topology>
    </subcellularLocation>
</comment>
<evidence type="ECO:0000256" key="5">
    <source>
        <dbReference type="ARBA" id="ARBA00022692"/>
    </source>
</evidence>
<feature type="compositionally biased region" description="Pro residues" evidence="13">
    <location>
        <begin position="178"/>
        <end position="197"/>
    </location>
</feature>
<feature type="compositionally biased region" description="Low complexity" evidence="13">
    <location>
        <begin position="198"/>
        <end position="219"/>
    </location>
</feature>
<evidence type="ECO:0000256" key="2">
    <source>
        <dbReference type="ARBA" id="ARBA00007706"/>
    </source>
</evidence>
<evidence type="ECO:0000256" key="11">
    <source>
        <dbReference type="ARBA" id="ARBA00023316"/>
    </source>
</evidence>
<dbReference type="EMBL" id="BQKI01000009">
    <property type="protein sequence ID" value="GJN01517.1"/>
    <property type="molecule type" value="Genomic_DNA"/>
</dbReference>
<evidence type="ECO:0000256" key="4">
    <source>
        <dbReference type="ARBA" id="ARBA00022679"/>
    </source>
</evidence>
<keyword evidence="6 12" id="KW-0735">Signal-anchor</keyword>
<comment type="function">
    <text evidence="12">Involved in the synthesis of glucuronoxylan hemicellulose in secondary cell walls.</text>
</comment>
<organism evidence="14 15">
    <name type="scientific">Eleusine coracana subsp. coracana</name>
    <dbReference type="NCBI Taxonomy" id="191504"/>
    <lineage>
        <taxon>Eukaryota</taxon>
        <taxon>Viridiplantae</taxon>
        <taxon>Streptophyta</taxon>
        <taxon>Embryophyta</taxon>
        <taxon>Tracheophyta</taxon>
        <taxon>Spermatophyta</taxon>
        <taxon>Magnoliopsida</taxon>
        <taxon>Liliopsida</taxon>
        <taxon>Poales</taxon>
        <taxon>Poaceae</taxon>
        <taxon>PACMAD clade</taxon>
        <taxon>Chloridoideae</taxon>
        <taxon>Cynodonteae</taxon>
        <taxon>Eleusininae</taxon>
        <taxon>Eleusine</taxon>
    </lineage>
</organism>
<keyword evidence="15" id="KW-1185">Reference proteome</keyword>
<dbReference type="SUPFAM" id="SSF53448">
    <property type="entry name" value="Nucleotide-diphospho-sugar transferases"/>
    <property type="match status" value="1"/>
</dbReference>
<feature type="compositionally biased region" description="Basic residues" evidence="13">
    <location>
        <begin position="233"/>
        <end position="243"/>
    </location>
</feature>
<feature type="compositionally biased region" description="Polar residues" evidence="13">
    <location>
        <begin position="426"/>
        <end position="437"/>
    </location>
</feature>
<evidence type="ECO:0000256" key="8">
    <source>
        <dbReference type="ARBA" id="ARBA00023034"/>
    </source>
</evidence>
<protein>
    <recommendedName>
        <fullName evidence="12">Glycosyltransferases</fullName>
        <ecNumber evidence="12">2.4.-.-</ecNumber>
    </recommendedName>
</protein>
<dbReference type="GO" id="GO:0042285">
    <property type="term" value="F:xylosyltransferase activity"/>
    <property type="evidence" value="ECO:0007669"/>
    <property type="project" value="TreeGrafter"/>
</dbReference>
<keyword evidence="9" id="KW-0472">Membrane</keyword>
<dbReference type="PANTHER" id="PTHR10896:SF24">
    <property type="entry name" value="GLUCURONOSYLTRANSFERASE OS04G0650300-RELATED"/>
    <property type="match status" value="1"/>
</dbReference>
<reference evidence="14" key="1">
    <citation type="journal article" date="2018" name="DNA Res.">
        <title>Multiple hybrid de novo genome assembly of finger millet, an orphan allotetraploid crop.</title>
        <authorList>
            <person name="Hatakeyama M."/>
            <person name="Aluri S."/>
            <person name="Balachadran M.T."/>
            <person name="Sivarajan S.R."/>
            <person name="Patrignani A."/>
            <person name="Gruter S."/>
            <person name="Poveda L."/>
            <person name="Shimizu-Inatsugi R."/>
            <person name="Baeten J."/>
            <person name="Francoijs K.J."/>
            <person name="Nataraja K.N."/>
            <person name="Reddy Y.A.N."/>
            <person name="Phadnis S."/>
            <person name="Ravikumar R.L."/>
            <person name="Schlapbach R."/>
            <person name="Sreeman S.M."/>
            <person name="Shimizu K.K."/>
        </authorList>
    </citation>
    <scope>NUCLEOTIDE SEQUENCE</scope>
</reference>
<dbReference type="GO" id="GO:0071555">
    <property type="term" value="P:cell wall organization"/>
    <property type="evidence" value="ECO:0007669"/>
    <property type="project" value="UniProtKB-KW"/>
</dbReference>
<keyword evidence="4 12" id="KW-0808">Transferase</keyword>
<sequence>MKLPLLRWPPGLAPASAGSPDEPAKPSLPAAWLLLHALFCATSMAVGFRFSRLIVYLLFLPTPLTNPTAHLISLVSPPVMLAGANATATTITTPPPPQPPHHHTTVAEVAAAHHAHVHHGPVFVGRHPIRVRPWPHPDPTELLKAHRILAAVQDAPAPREPPPQRRCRPRRSSRGPSSPSPRPPPPRSRCPPSPPSPTRSASSTPSSSGSSSSRATAPTQSPPCSRTLQPRLPPHHRARREIRKKQMDGIVVFADENSILRTELFDEAQKVAAVGAAPVGILGEDDGASESFLQAPACDGEGERVVGYHVSEDTVLPANRSDMLLSSRLEWAGFVFNARALWDGQHRPEWVRDLDAVDDDAASPLALVADAGRVEPLAKCAHTALAWSLRSDTLHEVKFPHQWKIDPPLLNTGARQEAFKPETPLKETSQANTEEQH</sequence>
<keyword evidence="10" id="KW-0325">Glycoprotein</keyword>
<feature type="region of interest" description="Disordered" evidence="13">
    <location>
        <begin position="152"/>
        <end position="243"/>
    </location>
</feature>
<dbReference type="InterPro" id="IPR005027">
    <property type="entry name" value="Glyco_trans_43"/>
</dbReference>
<comment type="caution">
    <text evidence="14">The sequence shown here is derived from an EMBL/GenBank/DDBJ whole genome shotgun (WGS) entry which is preliminary data.</text>
</comment>
<keyword evidence="3" id="KW-0328">Glycosyltransferase</keyword>
<evidence type="ECO:0000256" key="6">
    <source>
        <dbReference type="ARBA" id="ARBA00022968"/>
    </source>
</evidence>
<dbReference type="InterPro" id="IPR029044">
    <property type="entry name" value="Nucleotide-diphossugar_trans"/>
</dbReference>
<dbReference type="GO" id="GO:0000139">
    <property type="term" value="C:Golgi membrane"/>
    <property type="evidence" value="ECO:0007669"/>
    <property type="project" value="UniProtKB-SubCell"/>
</dbReference>
<keyword evidence="11 12" id="KW-0961">Cell wall biogenesis/degradation</keyword>
<evidence type="ECO:0000256" key="3">
    <source>
        <dbReference type="ARBA" id="ARBA00022676"/>
    </source>
</evidence>
<evidence type="ECO:0000313" key="14">
    <source>
        <dbReference type="EMBL" id="GJN01517.1"/>
    </source>
</evidence>
<evidence type="ECO:0000256" key="13">
    <source>
        <dbReference type="SAM" id="MobiDB-lite"/>
    </source>
</evidence>
<dbReference type="GO" id="GO:0015018">
    <property type="term" value="F:galactosylgalactosylxylosylprotein 3-beta-glucuronosyltransferase activity"/>
    <property type="evidence" value="ECO:0007669"/>
    <property type="project" value="InterPro"/>
</dbReference>
<dbReference type="Pfam" id="PF03360">
    <property type="entry name" value="Glyco_transf_43"/>
    <property type="match status" value="1"/>
</dbReference>
<dbReference type="Gene3D" id="3.90.550.10">
    <property type="entry name" value="Spore Coat Polysaccharide Biosynthesis Protein SpsA, Chain A"/>
    <property type="match status" value="1"/>
</dbReference>
<proteinExistence type="inferred from homology"/>
<dbReference type="PANTHER" id="PTHR10896">
    <property type="entry name" value="GALACTOSYLGALACTOSYLXYLOSYLPROTEIN 3-BETA-GLUCURONOSYLTRANSFERASE BETA-1,3-GLUCURONYLTRANSFERASE"/>
    <property type="match status" value="1"/>
</dbReference>
<feature type="region of interest" description="Disordered" evidence="13">
    <location>
        <begin position="412"/>
        <end position="437"/>
    </location>
</feature>
<dbReference type="GO" id="GO:0009834">
    <property type="term" value="P:plant-type secondary cell wall biogenesis"/>
    <property type="evidence" value="ECO:0007669"/>
    <property type="project" value="TreeGrafter"/>
</dbReference>
<comment type="similarity">
    <text evidence="2 12">Belongs to the glycosyltransferase 43 family.</text>
</comment>
<evidence type="ECO:0000313" key="15">
    <source>
        <dbReference type="Proteomes" id="UP001054889"/>
    </source>
</evidence>
<dbReference type="GO" id="GO:0010417">
    <property type="term" value="P:glucuronoxylan biosynthetic process"/>
    <property type="evidence" value="ECO:0007669"/>
    <property type="project" value="TreeGrafter"/>
</dbReference>
<reference evidence="14" key="2">
    <citation type="submission" date="2021-12" db="EMBL/GenBank/DDBJ databases">
        <title>Resequencing data analysis of finger millet.</title>
        <authorList>
            <person name="Hatakeyama M."/>
            <person name="Aluri S."/>
            <person name="Balachadran M.T."/>
            <person name="Sivarajan S.R."/>
            <person name="Poveda L."/>
            <person name="Shimizu-Inatsugi R."/>
            <person name="Schlapbach R."/>
            <person name="Sreeman S.M."/>
            <person name="Shimizu K.K."/>
        </authorList>
    </citation>
    <scope>NUCLEOTIDE SEQUENCE</scope>
</reference>
<keyword evidence="5" id="KW-0812">Transmembrane</keyword>
<dbReference type="Proteomes" id="UP001054889">
    <property type="component" value="Unassembled WGS sequence"/>
</dbReference>
<accession>A0AAV5CSP5</accession>